<gene>
    <name evidence="3" type="ORF">UFOVP228_58</name>
    <name evidence="2" type="ORF">UFOVP47_44</name>
</gene>
<evidence type="ECO:0000313" key="3">
    <source>
        <dbReference type="EMBL" id="CAB5219348.1"/>
    </source>
</evidence>
<protein>
    <submittedName>
        <fullName evidence="2">Uncharacterized protein</fullName>
    </submittedName>
</protein>
<feature type="region of interest" description="Disordered" evidence="1">
    <location>
        <begin position="40"/>
        <end position="64"/>
    </location>
</feature>
<accession>A0A6J5T875</accession>
<organism evidence="2">
    <name type="scientific">uncultured Caudovirales phage</name>
    <dbReference type="NCBI Taxonomy" id="2100421"/>
    <lineage>
        <taxon>Viruses</taxon>
        <taxon>Duplodnaviria</taxon>
        <taxon>Heunggongvirae</taxon>
        <taxon>Uroviricota</taxon>
        <taxon>Caudoviricetes</taxon>
        <taxon>Peduoviridae</taxon>
        <taxon>Maltschvirus</taxon>
        <taxon>Maltschvirus maltsch</taxon>
    </lineage>
</organism>
<sequence length="89" mass="9789">MLTPRFTPDEHQSEAAKIRAALTNLKRRFEDAKRDAYATPEAATAEVHAGQPVPSTGLNRRWDDPQPLTVVTRVDGTVTLVGAETTFDL</sequence>
<reference evidence="2" key="1">
    <citation type="submission" date="2020-05" db="EMBL/GenBank/DDBJ databases">
        <authorList>
            <person name="Chiriac C."/>
            <person name="Salcher M."/>
            <person name="Ghai R."/>
            <person name="Kavagutti S V."/>
        </authorList>
    </citation>
    <scope>NUCLEOTIDE SEQUENCE</scope>
</reference>
<evidence type="ECO:0000313" key="2">
    <source>
        <dbReference type="EMBL" id="CAB4240993.1"/>
    </source>
</evidence>
<name>A0A6J5T875_9CAUD</name>
<dbReference type="EMBL" id="LR797820">
    <property type="protein sequence ID" value="CAB4240993.1"/>
    <property type="molecule type" value="Genomic_DNA"/>
</dbReference>
<evidence type="ECO:0000256" key="1">
    <source>
        <dbReference type="SAM" id="MobiDB-lite"/>
    </source>
</evidence>
<dbReference type="EMBL" id="LR798273">
    <property type="protein sequence ID" value="CAB5219348.1"/>
    <property type="molecule type" value="Genomic_DNA"/>
</dbReference>
<proteinExistence type="predicted"/>